<sequence length="331" mass="36262">MNRKTLSFSLIISLAIYAVLILGINSCVSGSKENAAKSEKTGAINNEQLEGSISISGAFALYPLANVWAEEFRKEYPNIRFNISGGGAGKGMADVLAGATDLGMFSRDIKQEEKDQGVWWVSVTKDAVIPTISDQNPVLEQLKKEGLTREQLASYFLKEEKQKWKNSAYEVSVFTRSDAAGAAATWAKYLGGAEQEDLKGIAVYGDPGLAEAVKKEPNALGFNNVIYAYDLKTGNKYPGLEVIPIDVNENGKIDPEEDFYDNIGDITTAIADGRYPSPPARELYLISKGEPTDPAVRAFLNWVLDKGQQFIEENGYILLSEKVINAQKQKL</sequence>
<protein>
    <submittedName>
        <fullName evidence="3">Phosphate ABC transporter, periplasmic phosphate-binding protein PstS</fullName>
    </submittedName>
</protein>
<comment type="caution">
    <text evidence="3">The sequence shown here is derived from an EMBL/GenBank/DDBJ whole genome shotgun (WGS) entry which is preliminary data.</text>
</comment>
<dbReference type="InterPro" id="IPR024370">
    <property type="entry name" value="PBP_domain"/>
</dbReference>
<keyword evidence="1" id="KW-0732">Signal</keyword>
<dbReference type="eggNOG" id="COG0226">
    <property type="taxonomic scope" value="Bacteria"/>
</dbReference>
<name>L8JX64_9BACT</name>
<proteinExistence type="predicted"/>
<feature type="domain" description="PBP" evidence="2">
    <location>
        <begin position="50"/>
        <end position="305"/>
    </location>
</feature>
<dbReference type="Pfam" id="PF12849">
    <property type="entry name" value="PBP_like_2"/>
    <property type="match status" value="1"/>
</dbReference>
<dbReference type="STRING" id="1237149.C900_04227"/>
<dbReference type="PANTHER" id="PTHR30570:SF1">
    <property type="entry name" value="PHOSPHATE-BINDING PROTEIN PSTS"/>
    <property type="match status" value="1"/>
</dbReference>
<dbReference type="PATRIC" id="fig|1237149.3.peg.511"/>
<dbReference type="PANTHER" id="PTHR30570">
    <property type="entry name" value="PERIPLASMIC PHOSPHATE BINDING COMPONENT OF PHOSPHATE ABC TRANSPORTER"/>
    <property type="match status" value="1"/>
</dbReference>
<dbReference type="EMBL" id="AMZN01000006">
    <property type="protein sequence ID" value="ELR73375.1"/>
    <property type="molecule type" value="Genomic_DNA"/>
</dbReference>
<evidence type="ECO:0000256" key="1">
    <source>
        <dbReference type="ARBA" id="ARBA00022729"/>
    </source>
</evidence>
<evidence type="ECO:0000313" key="4">
    <source>
        <dbReference type="Proteomes" id="UP000011135"/>
    </source>
</evidence>
<organism evidence="3 4">
    <name type="scientific">Fulvivirga imtechensis AK7</name>
    <dbReference type="NCBI Taxonomy" id="1237149"/>
    <lineage>
        <taxon>Bacteria</taxon>
        <taxon>Pseudomonadati</taxon>
        <taxon>Bacteroidota</taxon>
        <taxon>Cytophagia</taxon>
        <taxon>Cytophagales</taxon>
        <taxon>Fulvivirgaceae</taxon>
        <taxon>Fulvivirga</taxon>
    </lineage>
</organism>
<dbReference type="Gene3D" id="3.40.190.10">
    <property type="entry name" value="Periplasmic binding protein-like II"/>
    <property type="match status" value="2"/>
</dbReference>
<evidence type="ECO:0000313" key="3">
    <source>
        <dbReference type="EMBL" id="ELR73375.1"/>
    </source>
</evidence>
<dbReference type="Proteomes" id="UP000011135">
    <property type="component" value="Unassembled WGS sequence"/>
</dbReference>
<dbReference type="SUPFAM" id="SSF53850">
    <property type="entry name" value="Periplasmic binding protein-like II"/>
    <property type="match status" value="1"/>
</dbReference>
<dbReference type="AlphaFoldDB" id="L8JX64"/>
<gene>
    <name evidence="3" type="ORF">C900_04227</name>
</gene>
<dbReference type="InterPro" id="IPR050811">
    <property type="entry name" value="Phosphate_ABC_transporter"/>
</dbReference>
<reference evidence="3 4" key="1">
    <citation type="submission" date="2012-12" db="EMBL/GenBank/DDBJ databases">
        <title>Genome assembly of Fulvivirga imtechensis AK7.</title>
        <authorList>
            <person name="Nupur N."/>
            <person name="Khatri I."/>
            <person name="Kumar R."/>
            <person name="Subramanian S."/>
            <person name="Pinnaka A."/>
        </authorList>
    </citation>
    <scope>NUCLEOTIDE SEQUENCE [LARGE SCALE GENOMIC DNA]</scope>
    <source>
        <strain evidence="3 4">AK7</strain>
    </source>
</reference>
<evidence type="ECO:0000259" key="2">
    <source>
        <dbReference type="Pfam" id="PF12849"/>
    </source>
</evidence>
<accession>L8JX64</accession>
<dbReference type="RefSeq" id="WP_009577956.1">
    <property type="nucleotide sequence ID" value="NZ_AMZN01000006.1"/>
</dbReference>
<keyword evidence="4" id="KW-1185">Reference proteome</keyword>